<feature type="domain" description="HD" evidence="3">
    <location>
        <begin position="170"/>
        <end position="294"/>
    </location>
</feature>
<reference evidence="5" key="1">
    <citation type="submission" date="2020-11" db="EMBL/GenBank/DDBJ databases">
        <title>Azospira inquinata sp. nov.</title>
        <authorList>
            <person name="Moe W.M."/>
            <person name="Mikes M.C."/>
        </authorList>
    </citation>
    <scope>NUCLEOTIDE SEQUENCE</scope>
    <source>
        <strain evidence="5">Azo-3</strain>
    </source>
</reference>
<dbReference type="Proteomes" id="UP000683428">
    <property type="component" value="Chromosome"/>
</dbReference>
<dbReference type="InterPro" id="IPR006674">
    <property type="entry name" value="HD_domain"/>
</dbReference>
<evidence type="ECO:0000259" key="3">
    <source>
        <dbReference type="PROSITE" id="PS51831"/>
    </source>
</evidence>
<keyword evidence="6" id="KW-1185">Reference proteome</keyword>
<keyword evidence="1" id="KW-0597">Phosphoprotein</keyword>
<gene>
    <name evidence="5" type="ORF">Azoinq_02380</name>
</gene>
<dbReference type="PROSITE" id="PS50110">
    <property type="entry name" value="RESPONSE_REGULATORY"/>
    <property type="match status" value="1"/>
</dbReference>
<dbReference type="InterPro" id="IPR003607">
    <property type="entry name" value="HD/PDEase_dom"/>
</dbReference>
<dbReference type="GO" id="GO:0008081">
    <property type="term" value="F:phosphoric diester hydrolase activity"/>
    <property type="evidence" value="ECO:0007669"/>
    <property type="project" value="UniProtKB-ARBA"/>
</dbReference>
<dbReference type="PANTHER" id="PTHR45228:SF1">
    <property type="entry name" value="CYCLIC DI-GMP PHOSPHODIESTERASE TM_0186"/>
    <property type="match status" value="1"/>
</dbReference>
<dbReference type="PANTHER" id="PTHR45228">
    <property type="entry name" value="CYCLIC DI-GMP PHOSPHODIESTERASE TM_0186-RELATED"/>
    <property type="match status" value="1"/>
</dbReference>
<proteinExistence type="predicted"/>
<dbReference type="InterPro" id="IPR001789">
    <property type="entry name" value="Sig_transdc_resp-reg_receiver"/>
</dbReference>
<dbReference type="Pfam" id="PF00072">
    <property type="entry name" value="Response_reg"/>
    <property type="match status" value="1"/>
</dbReference>
<evidence type="ECO:0000256" key="1">
    <source>
        <dbReference type="PROSITE-ProRule" id="PRU00169"/>
    </source>
</evidence>
<dbReference type="EMBL" id="CP064782">
    <property type="protein sequence ID" value="QWT49485.1"/>
    <property type="molecule type" value="Genomic_DNA"/>
</dbReference>
<dbReference type="CDD" id="cd17551">
    <property type="entry name" value="REC_RpfG-like"/>
    <property type="match status" value="1"/>
</dbReference>
<dbReference type="InterPro" id="IPR052020">
    <property type="entry name" value="Cyclic_di-GMP/3'3'-cGAMP_PDE"/>
</dbReference>
<dbReference type="PROSITE" id="PS51831">
    <property type="entry name" value="HD"/>
    <property type="match status" value="1"/>
</dbReference>
<organism evidence="5 6">
    <name type="scientific">Azospira inquinata</name>
    <dbReference type="NCBI Taxonomy" id="2785627"/>
    <lineage>
        <taxon>Bacteria</taxon>
        <taxon>Pseudomonadati</taxon>
        <taxon>Pseudomonadota</taxon>
        <taxon>Betaproteobacteria</taxon>
        <taxon>Rhodocyclales</taxon>
        <taxon>Rhodocyclaceae</taxon>
        <taxon>Azospira</taxon>
    </lineage>
</organism>
<evidence type="ECO:0000259" key="2">
    <source>
        <dbReference type="PROSITE" id="PS50110"/>
    </source>
</evidence>
<evidence type="ECO:0000313" key="5">
    <source>
        <dbReference type="EMBL" id="QWT49485.1"/>
    </source>
</evidence>
<accession>A0A975XV65</accession>
<feature type="modified residue" description="4-aspartylphosphate" evidence="1">
    <location>
        <position position="54"/>
    </location>
</feature>
<dbReference type="GO" id="GO:0000160">
    <property type="term" value="P:phosphorelay signal transduction system"/>
    <property type="evidence" value="ECO:0007669"/>
    <property type="project" value="InterPro"/>
</dbReference>
<feature type="domain" description="Response regulatory" evidence="2">
    <location>
        <begin position="4"/>
        <end position="121"/>
    </location>
</feature>
<dbReference type="KEGG" id="aiq:Azoinq_02380"/>
<dbReference type="InterPro" id="IPR037522">
    <property type="entry name" value="HD_GYP_dom"/>
</dbReference>
<sequence length="357" mass="39550">MLLNIVIVDDAEINLALFKALAGRIPETRIWCFPRSGEALTWCAEGQADMVVVDYMMPAPDGLEFIRRFRAMPGMETVPLLMVTANEQREVRYQALEAGASDFLTKPVDKAEFLARLRNLCELRRSQRLLHDRAAWLAEEVAKATASLVTREQETIICLAKAAEYRDPETGAHILRMARYARLIGRHLGLDEAALELLLAAAPMHDVGKVGIPDHILLKPGRLDPDEFRIMQRHAALGHDILSQGRSPLLQAAAEIAHSHHEKFDGSGYPQGLAGEAIPLFGRITAVADVFDALTSVRPYKPAWPLEKAVALLKEGAGSHFDPRCVNAFLDDWGAVLTIRDQYGDRPEPEADKDNPS</sequence>
<evidence type="ECO:0000259" key="4">
    <source>
        <dbReference type="PROSITE" id="PS51832"/>
    </source>
</evidence>
<name>A0A975XV65_9RHOO</name>
<dbReference type="Pfam" id="PF13487">
    <property type="entry name" value="HD_5"/>
    <property type="match status" value="1"/>
</dbReference>
<feature type="domain" description="HD-GYP" evidence="4">
    <location>
        <begin position="148"/>
        <end position="345"/>
    </location>
</feature>
<dbReference type="SMART" id="SM00448">
    <property type="entry name" value="REC"/>
    <property type="match status" value="1"/>
</dbReference>
<dbReference type="AlphaFoldDB" id="A0A975XV65"/>
<dbReference type="RefSeq" id="WP_216126894.1">
    <property type="nucleotide sequence ID" value="NZ_CP064782.1"/>
</dbReference>
<protein>
    <submittedName>
        <fullName evidence="5">Response regulator</fullName>
    </submittedName>
</protein>
<dbReference type="CDD" id="cd00077">
    <property type="entry name" value="HDc"/>
    <property type="match status" value="1"/>
</dbReference>
<evidence type="ECO:0000313" key="6">
    <source>
        <dbReference type="Proteomes" id="UP000683428"/>
    </source>
</evidence>
<dbReference type="SMART" id="SM00471">
    <property type="entry name" value="HDc"/>
    <property type="match status" value="1"/>
</dbReference>
<dbReference type="PROSITE" id="PS51832">
    <property type="entry name" value="HD_GYP"/>
    <property type="match status" value="1"/>
</dbReference>